<dbReference type="AlphaFoldDB" id="A0A5B8FHW4"/>
<protein>
    <submittedName>
        <fullName evidence="2">Alpha-E domain-containing protein</fullName>
    </submittedName>
</protein>
<reference evidence="2 3" key="1">
    <citation type="submission" date="2019-06" db="EMBL/GenBank/DDBJ databases">
        <title>Genome sequence of Rhodobacteraceae bacterium D4M1.</title>
        <authorList>
            <person name="Cao J."/>
        </authorList>
    </citation>
    <scope>NUCLEOTIDE SEQUENCE [LARGE SCALE GENOMIC DNA]</scope>
    <source>
        <strain evidence="2 3">D4M1</strain>
    </source>
</reference>
<dbReference type="Pfam" id="PF04168">
    <property type="entry name" value="Alpha-E"/>
    <property type="match status" value="1"/>
</dbReference>
<dbReference type="PANTHER" id="PTHR34595">
    <property type="entry name" value="BLR5612 PROTEIN"/>
    <property type="match status" value="1"/>
</dbReference>
<feature type="domain" description="DUF403" evidence="1">
    <location>
        <begin position="1"/>
        <end position="307"/>
    </location>
</feature>
<accession>A0A5B8FHW4</accession>
<evidence type="ECO:0000313" key="3">
    <source>
        <dbReference type="Proteomes" id="UP000305888"/>
    </source>
</evidence>
<dbReference type="PANTHER" id="PTHR34595:SF7">
    <property type="entry name" value="SLL1039 PROTEIN"/>
    <property type="match status" value="1"/>
</dbReference>
<keyword evidence="3" id="KW-1185">Reference proteome</keyword>
<organism evidence="2 3">
    <name type="scientific">Paroceanicella profunda</name>
    <dbReference type="NCBI Taxonomy" id="2579971"/>
    <lineage>
        <taxon>Bacteria</taxon>
        <taxon>Pseudomonadati</taxon>
        <taxon>Pseudomonadota</taxon>
        <taxon>Alphaproteobacteria</taxon>
        <taxon>Rhodobacterales</taxon>
        <taxon>Paracoccaceae</taxon>
        <taxon>Paroceanicella</taxon>
    </lineage>
</organism>
<dbReference type="Proteomes" id="UP000305888">
    <property type="component" value="Chromosome"/>
</dbReference>
<dbReference type="RefSeq" id="WP_138573249.1">
    <property type="nucleotide sequence ID" value="NZ_CP040818.1"/>
</dbReference>
<gene>
    <name evidence="2" type="ORF">FDP22_11950</name>
</gene>
<dbReference type="OrthoDB" id="9803532at2"/>
<sequence>MLSRTAENLYWMSRYLERAESTARLIEMGQRMALLPGSAERAEWRSVILATGAEDYFEDGKPINEAAIVRGLVLDQDNPASIHACLSRARANAKAIRTALTQEMWEALNDGWRRLENVDEITARRELPTILDWVKARAAMFRGASETSMLRNDGYAFLRLGGHMERADMTLRLLNVKYFVLLPESDIVGGGRDHHQWTSVLWALSAMRSFHHIYKGDYAPWKIADFVILNGAFPRSITFCYRQISQTLDHLELAYGQRHPCHDIASAGLDRLNEVGIGEVFRNGLHEFVDEFIGVTAKLSREVSLAYHF</sequence>
<evidence type="ECO:0000313" key="2">
    <source>
        <dbReference type="EMBL" id="QDL92428.1"/>
    </source>
</evidence>
<dbReference type="InterPro" id="IPR007296">
    <property type="entry name" value="DUF403"/>
</dbReference>
<dbReference type="InterPro" id="IPR051680">
    <property type="entry name" value="ATP-dep_Glu-Cys_Ligase-2"/>
</dbReference>
<name>A0A5B8FHW4_9RHOB</name>
<dbReference type="EMBL" id="CP040818">
    <property type="protein sequence ID" value="QDL92428.1"/>
    <property type="molecule type" value="Genomic_DNA"/>
</dbReference>
<dbReference type="KEGG" id="ppru:FDP22_11950"/>
<proteinExistence type="predicted"/>
<evidence type="ECO:0000259" key="1">
    <source>
        <dbReference type="Pfam" id="PF04168"/>
    </source>
</evidence>